<feature type="non-terminal residue" evidence="2">
    <location>
        <position position="1"/>
    </location>
</feature>
<organism evidence="2 3">
    <name type="scientific">Ataeniobius toweri</name>
    <dbReference type="NCBI Taxonomy" id="208326"/>
    <lineage>
        <taxon>Eukaryota</taxon>
        <taxon>Metazoa</taxon>
        <taxon>Chordata</taxon>
        <taxon>Craniata</taxon>
        <taxon>Vertebrata</taxon>
        <taxon>Euteleostomi</taxon>
        <taxon>Actinopterygii</taxon>
        <taxon>Neopterygii</taxon>
        <taxon>Teleostei</taxon>
        <taxon>Neoteleostei</taxon>
        <taxon>Acanthomorphata</taxon>
        <taxon>Ovalentaria</taxon>
        <taxon>Atherinomorphae</taxon>
        <taxon>Cyprinodontiformes</taxon>
        <taxon>Goodeidae</taxon>
        <taxon>Ataeniobius</taxon>
    </lineage>
</organism>
<gene>
    <name evidence="2" type="ORF">ATANTOWER_028529</name>
</gene>
<dbReference type="PANTHER" id="PTHR46349:SF2">
    <property type="entry name" value="CINGULIN-LIKE PROTEIN 1"/>
    <property type="match status" value="1"/>
</dbReference>
<name>A0ABU7B9W9_9TELE</name>
<dbReference type="PANTHER" id="PTHR46349">
    <property type="entry name" value="CINGULIN-LIKE PROTEIN 1-RELATED"/>
    <property type="match status" value="1"/>
</dbReference>
<keyword evidence="1" id="KW-0175">Coiled coil</keyword>
<accession>A0ABU7B9W9</accession>
<comment type="caution">
    <text evidence="2">The sequence shown here is derived from an EMBL/GenBank/DDBJ whole genome shotgun (WGS) entry which is preliminary data.</text>
</comment>
<evidence type="ECO:0000256" key="1">
    <source>
        <dbReference type="SAM" id="Coils"/>
    </source>
</evidence>
<sequence length="135" mass="15710">LSLRKDELKHCQRERDEAVLREQTLEKKVHDLELEAEKNTRVKDDKTRQMKLMEERIAQLELDLSEERQSGDQLMDRIDRGREQVCKHSHTPSSYSHYHCSPVSVTHCPSSHKRVSVPSLTINDPLLLCLPLLTS</sequence>
<evidence type="ECO:0000313" key="2">
    <source>
        <dbReference type="EMBL" id="MED6247039.1"/>
    </source>
</evidence>
<dbReference type="Proteomes" id="UP001345963">
    <property type="component" value="Unassembled WGS sequence"/>
</dbReference>
<dbReference type="EMBL" id="JAHUTI010046523">
    <property type="protein sequence ID" value="MED6247039.1"/>
    <property type="molecule type" value="Genomic_DNA"/>
</dbReference>
<feature type="coiled-coil region" evidence="1">
    <location>
        <begin position="8"/>
        <end position="77"/>
    </location>
</feature>
<proteinExistence type="predicted"/>
<protein>
    <submittedName>
        <fullName evidence="2">Uncharacterized protein</fullName>
    </submittedName>
</protein>
<evidence type="ECO:0000313" key="3">
    <source>
        <dbReference type="Proteomes" id="UP001345963"/>
    </source>
</evidence>
<reference evidence="2 3" key="1">
    <citation type="submission" date="2021-07" db="EMBL/GenBank/DDBJ databases">
        <authorList>
            <person name="Palmer J.M."/>
        </authorList>
    </citation>
    <scope>NUCLEOTIDE SEQUENCE [LARGE SCALE GENOMIC DNA]</scope>
    <source>
        <strain evidence="2 3">AT_MEX2019</strain>
        <tissue evidence="2">Muscle</tissue>
    </source>
</reference>
<keyword evidence="3" id="KW-1185">Reference proteome</keyword>